<evidence type="ECO:0000259" key="1">
    <source>
        <dbReference type="Pfam" id="PF00535"/>
    </source>
</evidence>
<dbReference type="Pfam" id="PF00535">
    <property type="entry name" value="Glycos_transf_2"/>
    <property type="match status" value="1"/>
</dbReference>
<reference evidence="2 3" key="1">
    <citation type="journal article" date="2021" name="Int. J. Syst. Evol. Microbiol.">
        <title>Lentilactobacillus fungorum sp. nov., isolated from spent mushroom substrates.</title>
        <authorList>
            <person name="Tohno M."/>
            <person name="Tanizawa Y."/>
            <person name="Kojima Y."/>
            <person name="Sakamoto M."/>
            <person name="Ohkuma M."/>
            <person name="Kobayashi H."/>
        </authorList>
    </citation>
    <scope>NUCLEOTIDE SEQUENCE [LARGE SCALE GENOMIC DNA]</scope>
    <source>
        <strain evidence="2 3">YK48G</strain>
    </source>
</reference>
<dbReference type="Gene3D" id="3.90.550.10">
    <property type="entry name" value="Spore Coat Polysaccharide Biosynthesis Protein SpsA, Chain A"/>
    <property type="match status" value="1"/>
</dbReference>
<protein>
    <submittedName>
        <fullName evidence="2">Glycosyl transferase family 2</fullName>
    </submittedName>
</protein>
<keyword evidence="2" id="KW-0808">Transferase</keyword>
<name>A0ABQ3W3X8_9LACO</name>
<evidence type="ECO:0000313" key="3">
    <source>
        <dbReference type="Proteomes" id="UP000604765"/>
    </source>
</evidence>
<evidence type="ECO:0000313" key="2">
    <source>
        <dbReference type="EMBL" id="GHP14891.1"/>
    </source>
</evidence>
<dbReference type="SUPFAM" id="SSF53448">
    <property type="entry name" value="Nucleotide-diphospho-sugar transferases"/>
    <property type="match status" value="1"/>
</dbReference>
<dbReference type="GO" id="GO:0016740">
    <property type="term" value="F:transferase activity"/>
    <property type="evidence" value="ECO:0007669"/>
    <property type="project" value="UniProtKB-KW"/>
</dbReference>
<dbReference type="PANTHER" id="PTHR22916">
    <property type="entry name" value="GLYCOSYLTRANSFERASE"/>
    <property type="match status" value="1"/>
</dbReference>
<dbReference type="InterPro" id="IPR001173">
    <property type="entry name" value="Glyco_trans_2-like"/>
</dbReference>
<gene>
    <name evidence="2" type="ORF">YK48G_23160</name>
</gene>
<feature type="domain" description="Glycosyltransferase 2-like" evidence="1">
    <location>
        <begin position="9"/>
        <end position="127"/>
    </location>
</feature>
<comment type="caution">
    <text evidence="2">The sequence shown here is derived from an EMBL/GenBank/DDBJ whole genome shotgun (WGS) entry which is preliminary data.</text>
</comment>
<keyword evidence="3" id="KW-1185">Reference proteome</keyword>
<dbReference type="RefSeq" id="WP_203630860.1">
    <property type="nucleotide sequence ID" value="NZ_BNJR01000017.1"/>
</dbReference>
<proteinExistence type="predicted"/>
<dbReference type="CDD" id="cd00761">
    <property type="entry name" value="Glyco_tranf_GTA_type"/>
    <property type="match status" value="1"/>
</dbReference>
<dbReference type="EMBL" id="BNJR01000017">
    <property type="protein sequence ID" value="GHP14891.1"/>
    <property type="molecule type" value="Genomic_DNA"/>
</dbReference>
<sequence>MTTLPLVTISIPAYNLGAYLEKTLQSIFKQTYQNFEIILVDDASTDRTADTIREFASRENRIRPHYYDKHQGVSKARNYAIDNAKGEVIVFVDGDDLLAANYLEVIVDGLKDPSVDMDAVGYSWGWRGGGIRSGNHFVSIPKQEAFDSINNRGAEIGGYTWNKGFRLSVIRDHQIRFDETLDLAEDLLFTADYIAASHKILYFPAPLYTKVSRGNSIIHSATWEMRRKEQVVRRHIDDMGERLQP</sequence>
<dbReference type="Proteomes" id="UP000604765">
    <property type="component" value="Unassembled WGS sequence"/>
</dbReference>
<dbReference type="PANTHER" id="PTHR22916:SF3">
    <property type="entry name" value="UDP-GLCNAC:BETAGAL BETA-1,3-N-ACETYLGLUCOSAMINYLTRANSFERASE-LIKE PROTEIN 1"/>
    <property type="match status" value="1"/>
</dbReference>
<accession>A0ABQ3W3X8</accession>
<dbReference type="InterPro" id="IPR029044">
    <property type="entry name" value="Nucleotide-diphossugar_trans"/>
</dbReference>
<organism evidence="2 3">
    <name type="scientific">Lentilactobacillus fungorum</name>
    <dbReference type="NCBI Taxonomy" id="2201250"/>
    <lineage>
        <taxon>Bacteria</taxon>
        <taxon>Bacillati</taxon>
        <taxon>Bacillota</taxon>
        <taxon>Bacilli</taxon>
        <taxon>Lactobacillales</taxon>
        <taxon>Lactobacillaceae</taxon>
        <taxon>Lentilactobacillus</taxon>
    </lineage>
</organism>